<keyword evidence="4" id="KW-1185">Reference proteome</keyword>
<dbReference type="RefSeq" id="WP_318598861.1">
    <property type="nucleotide sequence ID" value="NZ_JAWSTH010000056.1"/>
</dbReference>
<feature type="domain" description="Metallo-beta-lactamase" evidence="2">
    <location>
        <begin position="24"/>
        <end position="172"/>
    </location>
</feature>
<dbReference type="SMART" id="SM00849">
    <property type="entry name" value="Lactamase_B"/>
    <property type="match status" value="1"/>
</dbReference>
<dbReference type="InterPro" id="IPR001279">
    <property type="entry name" value="Metallo-B-lactamas"/>
</dbReference>
<dbReference type="InterPro" id="IPR050662">
    <property type="entry name" value="Sec-metab_biosynth-thioest"/>
</dbReference>
<dbReference type="Pfam" id="PF17778">
    <property type="entry name" value="WHD_BLACT"/>
    <property type="match status" value="1"/>
</dbReference>
<evidence type="ECO:0000256" key="1">
    <source>
        <dbReference type="SAM" id="MobiDB-lite"/>
    </source>
</evidence>
<evidence type="ECO:0000313" key="3">
    <source>
        <dbReference type="EMBL" id="MDW5596474.1"/>
    </source>
</evidence>
<protein>
    <submittedName>
        <fullName evidence="3">MBL fold metallo-hydrolase</fullName>
    </submittedName>
</protein>
<dbReference type="PANTHER" id="PTHR23131:SF0">
    <property type="entry name" value="ENDORIBONUCLEASE LACTB2"/>
    <property type="match status" value="1"/>
</dbReference>
<name>A0ABU4HUG9_9ACTN</name>
<dbReference type="SUPFAM" id="SSF56281">
    <property type="entry name" value="Metallo-hydrolase/oxidoreductase"/>
    <property type="match status" value="1"/>
</dbReference>
<evidence type="ECO:0000313" key="4">
    <source>
        <dbReference type="Proteomes" id="UP001284601"/>
    </source>
</evidence>
<comment type="caution">
    <text evidence="3">The sequence shown here is derived from an EMBL/GenBank/DDBJ whole genome shotgun (WGS) entry which is preliminary data.</text>
</comment>
<dbReference type="InterPro" id="IPR041516">
    <property type="entry name" value="LACTB2_WH"/>
</dbReference>
<dbReference type="InterPro" id="IPR036866">
    <property type="entry name" value="RibonucZ/Hydroxyglut_hydro"/>
</dbReference>
<dbReference type="Pfam" id="PF00753">
    <property type="entry name" value="Lactamase_B"/>
    <property type="match status" value="2"/>
</dbReference>
<dbReference type="EMBL" id="JAWSTH010000056">
    <property type="protein sequence ID" value="MDW5596474.1"/>
    <property type="molecule type" value="Genomic_DNA"/>
</dbReference>
<accession>A0ABU4HUG9</accession>
<dbReference type="PANTHER" id="PTHR23131">
    <property type="entry name" value="ENDORIBONUCLEASE LACTB2"/>
    <property type="match status" value="1"/>
</dbReference>
<dbReference type="InterPro" id="IPR036388">
    <property type="entry name" value="WH-like_DNA-bd_sf"/>
</dbReference>
<feature type="region of interest" description="Disordered" evidence="1">
    <location>
        <begin position="243"/>
        <end position="263"/>
    </location>
</feature>
<dbReference type="Gene3D" id="1.10.10.10">
    <property type="entry name" value="Winged helix-like DNA-binding domain superfamily/Winged helix DNA-binding domain"/>
    <property type="match status" value="1"/>
</dbReference>
<sequence length="263" mass="27778">MELLARHDVVVVRADNPGPFTLTGTNSWIVGRDPAWVIDPGPALPDHLDALERELSARGGLGGIALTHDHPDHAEAVPALRERCGPAPLAAARAADLLLADCDAAGPMTTVATPGHSPDHLAYLVGPIAFSGDVVLGQGSTLLIPDPGALRGYLAGLERLRARRPELIAPGHGPLVTDPLAKLDEYIAHRLERERMVVDALAQGLRTVDELLAAAWPDAPKALRMAATVTLAAHLDKLAEEGRLPDGVERPPWPLPLGRVGQP</sequence>
<organism evidence="3 4">
    <name type="scientific">Conexibacter stalactiti</name>
    <dbReference type="NCBI Taxonomy" id="1940611"/>
    <lineage>
        <taxon>Bacteria</taxon>
        <taxon>Bacillati</taxon>
        <taxon>Actinomycetota</taxon>
        <taxon>Thermoleophilia</taxon>
        <taxon>Solirubrobacterales</taxon>
        <taxon>Conexibacteraceae</taxon>
        <taxon>Conexibacter</taxon>
    </lineage>
</organism>
<dbReference type="Proteomes" id="UP001284601">
    <property type="component" value="Unassembled WGS sequence"/>
</dbReference>
<reference evidence="4" key="1">
    <citation type="submission" date="2023-07" db="EMBL/GenBank/DDBJ databases">
        <title>Conexibacter stalactiti sp. nov., isolated from stalactites in a lava cave and emended description of the genus Conexibacter.</title>
        <authorList>
            <person name="Lee S.D."/>
        </authorList>
    </citation>
    <scope>NUCLEOTIDE SEQUENCE [LARGE SCALE GENOMIC DNA]</scope>
    <source>
        <strain evidence="4">KCTC 39840</strain>
    </source>
</reference>
<gene>
    <name evidence="3" type="ORF">R7226_19160</name>
</gene>
<dbReference type="Gene3D" id="3.60.15.10">
    <property type="entry name" value="Ribonuclease Z/Hydroxyacylglutathione hydrolase-like"/>
    <property type="match status" value="1"/>
</dbReference>
<proteinExistence type="predicted"/>
<evidence type="ECO:0000259" key="2">
    <source>
        <dbReference type="SMART" id="SM00849"/>
    </source>
</evidence>